<gene>
    <name evidence="8" type="ORF">CTI12_AA495990</name>
</gene>
<protein>
    <submittedName>
        <fullName evidence="8">Putative glycosyltransferase</fullName>
    </submittedName>
</protein>
<dbReference type="GO" id="GO:0000139">
    <property type="term" value="C:Golgi membrane"/>
    <property type="evidence" value="ECO:0007669"/>
    <property type="project" value="UniProtKB-SubCell"/>
</dbReference>
<reference evidence="8 9" key="1">
    <citation type="journal article" date="2018" name="Mol. Plant">
        <title>The genome of Artemisia annua provides insight into the evolution of Asteraceae family and artemisinin biosynthesis.</title>
        <authorList>
            <person name="Shen Q."/>
            <person name="Zhang L."/>
            <person name="Liao Z."/>
            <person name="Wang S."/>
            <person name="Yan T."/>
            <person name="Shi P."/>
            <person name="Liu M."/>
            <person name="Fu X."/>
            <person name="Pan Q."/>
            <person name="Wang Y."/>
            <person name="Lv Z."/>
            <person name="Lu X."/>
            <person name="Zhang F."/>
            <person name="Jiang W."/>
            <person name="Ma Y."/>
            <person name="Chen M."/>
            <person name="Hao X."/>
            <person name="Li L."/>
            <person name="Tang Y."/>
            <person name="Lv G."/>
            <person name="Zhou Y."/>
            <person name="Sun X."/>
            <person name="Brodelius P.E."/>
            <person name="Rose J.K.C."/>
            <person name="Tang K."/>
        </authorList>
    </citation>
    <scope>NUCLEOTIDE SEQUENCE [LARGE SCALE GENOMIC DNA]</scope>
    <source>
        <strain evidence="9">cv. Huhao1</strain>
        <tissue evidence="8">Leaf</tissue>
    </source>
</reference>
<evidence type="ECO:0000256" key="1">
    <source>
        <dbReference type="ARBA" id="ARBA00004323"/>
    </source>
</evidence>
<comment type="caution">
    <text evidence="8">The sequence shown here is derived from an EMBL/GenBank/DDBJ whole genome shotgun (WGS) entry which is preliminary data.</text>
</comment>
<dbReference type="GO" id="GO:0016757">
    <property type="term" value="F:glycosyltransferase activity"/>
    <property type="evidence" value="ECO:0007669"/>
    <property type="project" value="UniProtKB-KW"/>
</dbReference>
<dbReference type="STRING" id="35608.A0A2U1LES0"/>
<dbReference type="EMBL" id="PKPP01009781">
    <property type="protein sequence ID" value="PWA47488.1"/>
    <property type="molecule type" value="Genomic_DNA"/>
</dbReference>
<comment type="similarity">
    <text evidence="2">Belongs to the glycosyltransferase 47 family.</text>
</comment>
<feature type="domain" description="Exostosin GT47" evidence="7">
    <location>
        <begin position="29"/>
        <end position="175"/>
    </location>
</feature>
<evidence type="ECO:0000256" key="3">
    <source>
        <dbReference type="ARBA" id="ARBA00022676"/>
    </source>
</evidence>
<evidence type="ECO:0000256" key="4">
    <source>
        <dbReference type="ARBA" id="ARBA00022968"/>
    </source>
</evidence>
<feature type="chain" id="PRO_5015513283" evidence="6">
    <location>
        <begin position="27"/>
        <end position="215"/>
    </location>
</feature>
<evidence type="ECO:0000313" key="8">
    <source>
        <dbReference type="EMBL" id="PWA47488.1"/>
    </source>
</evidence>
<dbReference type="PANTHER" id="PTHR11062:SF389">
    <property type="entry name" value="EXOSTOSIN-LIKE PROTEIN-RELATED"/>
    <property type="match status" value="1"/>
</dbReference>
<dbReference type="Proteomes" id="UP000245207">
    <property type="component" value="Unassembled WGS sequence"/>
</dbReference>
<dbReference type="InterPro" id="IPR040911">
    <property type="entry name" value="Exostosin_GT47"/>
</dbReference>
<keyword evidence="6" id="KW-0732">Signal</keyword>
<dbReference type="AlphaFoldDB" id="A0A2U1LES0"/>
<organism evidence="8 9">
    <name type="scientific">Artemisia annua</name>
    <name type="common">Sweet wormwood</name>
    <dbReference type="NCBI Taxonomy" id="35608"/>
    <lineage>
        <taxon>Eukaryota</taxon>
        <taxon>Viridiplantae</taxon>
        <taxon>Streptophyta</taxon>
        <taxon>Embryophyta</taxon>
        <taxon>Tracheophyta</taxon>
        <taxon>Spermatophyta</taxon>
        <taxon>Magnoliopsida</taxon>
        <taxon>eudicotyledons</taxon>
        <taxon>Gunneridae</taxon>
        <taxon>Pentapetalae</taxon>
        <taxon>asterids</taxon>
        <taxon>campanulids</taxon>
        <taxon>Asterales</taxon>
        <taxon>Asteraceae</taxon>
        <taxon>Asteroideae</taxon>
        <taxon>Anthemideae</taxon>
        <taxon>Artemisiinae</taxon>
        <taxon>Artemisia</taxon>
    </lineage>
</organism>
<evidence type="ECO:0000313" key="9">
    <source>
        <dbReference type="Proteomes" id="UP000245207"/>
    </source>
</evidence>
<dbReference type="InterPro" id="IPR004263">
    <property type="entry name" value="Exostosin"/>
</dbReference>
<keyword evidence="4" id="KW-0735">Signal-anchor</keyword>
<keyword evidence="3" id="KW-0328">Glycosyltransferase</keyword>
<proteinExistence type="inferred from homology"/>
<comment type="subcellular location">
    <subcellularLocation>
        <location evidence="1">Golgi apparatus membrane</location>
        <topology evidence="1">Single-pass type II membrane protein</topology>
    </subcellularLocation>
</comment>
<keyword evidence="4" id="KW-0812">Transmembrane</keyword>
<evidence type="ECO:0000259" key="7">
    <source>
        <dbReference type="Pfam" id="PF03016"/>
    </source>
</evidence>
<keyword evidence="5" id="KW-0333">Golgi apparatus</keyword>
<evidence type="ECO:0000256" key="2">
    <source>
        <dbReference type="ARBA" id="ARBA00010271"/>
    </source>
</evidence>
<dbReference type="PANTHER" id="PTHR11062">
    <property type="entry name" value="EXOSTOSIN HEPARAN SULFATE GLYCOSYLTRANSFERASE -RELATED"/>
    <property type="match status" value="1"/>
</dbReference>
<keyword evidence="8" id="KW-0808">Transferase</keyword>
<evidence type="ECO:0000256" key="6">
    <source>
        <dbReference type="SAM" id="SignalP"/>
    </source>
</evidence>
<dbReference type="Pfam" id="PF03016">
    <property type="entry name" value="Exostosin_GT47"/>
    <property type="match status" value="1"/>
</dbReference>
<name>A0A2U1LES0_ARTAN</name>
<feature type="signal peptide" evidence="6">
    <location>
        <begin position="1"/>
        <end position="26"/>
    </location>
</feature>
<accession>A0A2U1LES0</accession>
<keyword evidence="9" id="KW-1185">Reference proteome</keyword>
<dbReference type="OrthoDB" id="981590at2759"/>
<sequence length="215" mass="24900">MSTFKVPLFMMILVTTSFQIIISTNSTIFHHTSNISSSPINRNRFLSSFSNKKQTNLQKIERGLARARVAIKKARKSHLTQEDPDYVPSGSVYWHANTFHSTKYIPQVRKSKYCICASGWEVASPRMVEALYMGCVPVLVKDDYAKPFSDVLNWDTFSVDIPTRRIPQLKDILMAIPQRKYIRLQRNGVRVRKHFVVNLPPKRWLIEDMSRNLTP</sequence>
<evidence type="ECO:0000256" key="5">
    <source>
        <dbReference type="ARBA" id="ARBA00023034"/>
    </source>
</evidence>